<dbReference type="PANTHER" id="PTHR46444">
    <property type="entry name" value="DCD (DEVELOPMENT AND CELL DEATH) DOMAIN PROTEIN-RELATED"/>
    <property type="match status" value="1"/>
</dbReference>
<reference evidence="3" key="1">
    <citation type="submission" date="2022-06" db="EMBL/GenBank/DDBJ databases">
        <title>Uncovering the hologenomic basis of an extraordinary plant invasion.</title>
        <authorList>
            <person name="Bieker V.C."/>
            <person name="Martin M.D."/>
            <person name="Gilbert T."/>
            <person name="Hodgins K."/>
            <person name="Battlay P."/>
            <person name="Petersen B."/>
            <person name="Wilson J."/>
        </authorList>
    </citation>
    <scope>NUCLEOTIDE SEQUENCE</scope>
    <source>
        <strain evidence="3">AA19_3_7</strain>
        <tissue evidence="3">Leaf</tissue>
    </source>
</reference>
<dbReference type="InterPro" id="IPR013989">
    <property type="entry name" value="Dev_and_cell_death_domain"/>
</dbReference>
<dbReference type="SMART" id="SM00767">
    <property type="entry name" value="DCD"/>
    <property type="match status" value="1"/>
</dbReference>
<evidence type="ECO:0000256" key="1">
    <source>
        <dbReference type="SAM" id="MobiDB-lite"/>
    </source>
</evidence>
<comment type="caution">
    <text evidence="3">The sequence shown here is derived from an EMBL/GenBank/DDBJ whole genome shotgun (WGS) entry which is preliminary data.</text>
</comment>
<feature type="compositionally biased region" description="Basic residues" evidence="1">
    <location>
        <begin position="25"/>
        <end position="36"/>
    </location>
</feature>
<accession>A0AAD5GLV5</accession>
<gene>
    <name evidence="3" type="ORF">M8C21_029023</name>
</gene>
<dbReference type="EMBL" id="JAMZMK010006707">
    <property type="protein sequence ID" value="KAI7747685.1"/>
    <property type="molecule type" value="Genomic_DNA"/>
</dbReference>
<dbReference type="Pfam" id="PF10539">
    <property type="entry name" value="Dev_Cell_Death"/>
    <property type="match status" value="1"/>
</dbReference>
<feature type="compositionally biased region" description="Polar residues" evidence="1">
    <location>
        <begin position="138"/>
        <end position="160"/>
    </location>
</feature>
<dbReference type="PANTHER" id="PTHR46444:SF3">
    <property type="entry name" value="DCD (DEVELOPMENT AND CELL DEATH) DOMAIN PROTEIN"/>
    <property type="match status" value="1"/>
</dbReference>
<organism evidence="3 4">
    <name type="scientific">Ambrosia artemisiifolia</name>
    <name type="common">Common ragweed</name>
    <dbReference type="NCBI Taxonomy" id="4212"/>
    <lineage>
        <taxon>Eukaryota</taxon>
        <taxon>Viridiplantae</taxon>
        <taxon>Streptophyta</taxon>
        <taxon>Embryophyta</taxon>
        <taxon>Tracheophyta</taxon>
        <taxon>Spermatophyta</taxon>
        <taxon>Magnoliopsida</taxon>
        <taxon>eudicotyledons</taxon>
        <taxon>Gunneridae</taxon>
        <taxon>Pentapetalae</taxon>
        <taxon>asterids</taxon>
        <taxon>campanulids</taxon>
        <taxon>Asterales</taxon>
        <taxon>Asteraceae</taxon>
        <taxon>Asteroideae</taxon>
        <taxon>Heliantheae alliance</taxon>
        <taxon>Heliantheae</taxon>
        <taxon>Ambrosia</taxon>
    </lineage>
</organism>
<dbReference type="Proteomes" id="UP001206925">
    <property type="component" value="Unassembled WGS sequence"/>
</dbReference>
<evidence type="ECO:0000313" key="4">
    <source>
        <dbReference type="Proteomes" id="UP001206925"/>
    </source>
</evidence>
<name>A0AAD5GLV5_AMBAR</name>
<keyword evidence="4" id="KW-1185">Reference proteome</keyword>
<evidence type="ECO:0000259" key="2">
    <source>
        <dbReference type="PROSITE" id="PS51222"/>
    </source>
</evidence>
<sequence>MSTEKNMPKTDGGNAPPLASEKKAQTSRKRRRKLVKKISDGKSVLNESTSAPLPGDTMSQEKNIPKADEGNGNALPVASEKKAQKSRKRRRKLVKKSSNEKSVLDESTSPVVTIKKTPESLRPKKKNMKKSSNQNNKLGESSSTPIPSKMKTLTSPNSKGETVKKSSNKKPMPSNSKEIQDSQNPVKKANKKSKPVNNQNRKPEVAKKGSHSGKEKEVESSSKNHSININMKNIGGFIFMCNAKTKPDCYKYRVMGIQAHKKDLVMGIKPGMKLFLYDIGVKLLYGIYKATSGGGMRLEPAAFAGEFPLQVRFEVQKDCRPLSESVFKKAIKENYNERTQKFKSELTFDQVKKLTNLFKPAPILHSTPQSVVHEPKPTVASSPLLLTEQDYRIYGLRGDRHKNLTPVGHPAYDPYRPGLEREGARMDTIFIEPKPTVASSPLLLTEQDYRSYGLRGDRHKNLAPVAPPAWLSQL</sequence>
<protein>
    <recommendedName>
        <fullName evidence="2">DCD domain-containing protein</fullName>
    </recommendedName>
</protein>
<proteinExistence type="predicted"/>
<dbReference type="PROSITE" id="PS51222">
    <property type="entry name" value="DCD"/>
    <property type="match status" value="1"/>
</dbReference>
<feature type="compositionally biased region" description="Basic residues" evidence="1">
    <location>
        <begin position="84"/>
        <end position="95"/>
    </location>
</feature>
<feature type="domain" description="DCD" evidence="2">
    <location>
        <begin position="232"/>
        <end position="360"/>
    </location>
</feature>
<dbReference type="AlphaFoldDB" id="A0AAD5GLV5"/>
<evidence type="ECO:0000313" key="3">
    <source>
        <dbReference type="EMBL" id="KAI7747685.1"/>
    </source>
</evidence>
<feature type="compositionally biased region" description="Polar residues" evidence="1">
    <location>
        <begin position="45"/>
        <end position="62"/>
    </location>
</feature>
<feature type="compositionally biased region" description="Basic and acidic residues" evidence="1">
    <location>
        <begin position="201"/>
        <end position="222"/>
    </location>
</feature>
<feature type="region of interest" description="Disordered" evidence="1">
    <location>
        <begin position="1"/>
        <end position="224"/>
    </location>
</feature>